<proteinExistence type="predicted"/>
<evidence type="ECO:0000313" key="2">
    <source>
        <dbReference type="Proteomes" id="UP001444661"/>
    </source>
</evidence>
<dbReference type="EMBL" id="JAQQWK010000009">
    <property type="protein sequence ID" value="KAK8034371.1"/>
    <property type="molecule type" value="Genomic_DNA"/>
</dbReference>
<dbReference type="Proteomes" id="UP001444661">
    <property type="component" value="Unassembled WGS sequence"/>
</dbReference>
<keyword evidence="2" id="KW-1185">Reference proteome</keyword>
<accession>A0ABR1SKH7</accession>
<evidence type="ECO:0000313" key="1">
    <source>
        <dbReference type="EMBL" id="KAK8034371.1"/>
    </source>
</evidence>
<protein>
    <submittedName>
        <fullName evidence="1">Uncharacterized protein</fullName>
    </submittedName>
</protein>
<reference evidence="1 2" key="1">
    <citation type="submission" date="2023-01" db="EMBL/GenBank/DDBJ databases">
        <title>Analysis of 21 Apiospora genomes using comparative genomics revels a genus with tremendous synthesis potential of carbohydrate active enzymes and secondary metabolites.</title>
        <authorList>
            <person name="Sorensen T."/>
        </authorList>
    </citation>
    <scope>NUCLEOTIDE SEQUENCE [LARGE SCALE GENOMIC DNA]</scope>
    <source>
        <strain evidence="1 2">CBS 33761</strain>
    </source>
</reference>
<name>A0ABR1SKH7_9PEZI</name>
<sequence length="226" mass="26796">MCIKHYIGWHCGHRDPEATVMKPEYCRRPYRYDHEPACDNCTYKVHVHVDLSRPRDSDFCPACREVRKEVWEDWAETYASWNREHIVPIREQNGTHSRIETCFKYVETRSRQAAVRLGPDHTYHHQYREAKNQILEPIKLQATRIRAANHTWNTRMSMARRDGQVPEDVLRVLEVQRKKQFDVTRMVAPSVSLLLGRQAQLFDQLMTEEQKVNNEEHAEDLSGENL</sequence>
<organism evidence="1 2">
    <name type="scientific">Apiospora rasikravindrae</name>
    <dbReference type="NCBI Taxonomy" id="990691"/>
    <lineage>
        <taxon>Eukaryota</taxon>
        <taxon>Fungi</taxon>
        <taxon>Dikarya</taxon>
        <taxon>Ascomycota</taxon>
        <taxon>Pezizomycotina</taxon>
        <taxon>Sordariomycetes</taxon>
        <taxon>Xylariomycetidae</taxon>
        <taxon>Amphisphaeriales</taxon>
        <taxon>Apiosporaceae</taxon>
        <taxon>Apiospora</taxon>
    </lineage>
</organism>
<comment type="caution">
    <text evidence="1">The sequence shown here is derived from an EMBL/GenBank/DDBJ whole genome shotgun (WGS) entry which is preliminary data.</text>
</comment>
<gene>
    <name evidence="1" type="ORF">PG993_009366</name>
</gene>